<feature type="domain" description="AMP-binding enzyme C-terminal" evidence="2">
    <location>
        <begin position="428"/>
        <end position="502"/>
    </location>
</feature>
<dbReference type="PANTHER" id="PTHR43767">
    <property type="entry name" value="LONG-CHAIN-FATTY-ACID--COA LIGASE"/>
    <property type="match status" value="1"/>
</dbReference>
<dbReference type="AlphaFoldDB" id="A0A0C4Y7J7"/>
<reference evidence="3" key="1">
    <citation type="submission" date="2014-12" db="EMBL/GenBank/DDBJ databases">
        <title>Cyclizing 5-Aminolevulinate Synthases In the Biosynthesis Of Actinomycete Secondary Metabolites: Outcomes for genetic screening techniques.</title>
        <authorList>
            <person name="Petrickova K."/>
            <person name="Chronakova A."/>
            <person name="Zelenka T."/>
            <person name="Chrudimsky T."/>
            <person name="Pospisil S."/>
            <person name="Petricek M."/>
            <person name="Kristufek V."/>
        </authorList>
    </citation>
    <scope>NUCLEOTIDE SEQUENCE</scope>
    <source>
        <strain evidence="3">DSM 40722</strain>
    </source>
</reference>
<evidence type="ECO:0000313" key="3">
    <source>
        <dbReference type="EMBL" id="AJF48238.1"/>
    </source>
</evidence>
<sequence>MALPDGWWAPHDGYVARVLSALTAQPDRIAVHWRQQALTGGEFAASVAVTAARLRELGAGPGAVVGVLTASNSPDMLRVRYAAHLLGAAVCHVRSTNPGTSGPSLPVGEQLRILLDTRVRVLFTDAENAGRARELAERARGRVALAEAGAPGDVRDPAAVPWRPRALAVIGFTSGSTGRPKGIRLSAAAWDNLVEVTGQAFTGEAGTAARLLVTTPLSHTVATMADAVLAGGGTVVLHEEFAPEPVLRALTGHRISHTFMATAQLYQLLDHAPLREADLSALRQLIYTGSAAAPARVAEAVRLLGPVLVQGYGTSESGRITLLHPGDHQDPGLHSTVGRPFPENEIAVHDPETEEELPPGATGEVWVRSPHLMDGYWADPALSMRTLRRGWYRTGDLGRIDERGCLSLLGRIADVVKTDGVLVHPAVVERRILTLPGIAQAAVFAVRDPDLVEHLKAAVVPRPGARIEAEDVRAHLAAGLGAGHVPEEVLILDALPLNAGGKPDKRRLRLAWHGTTHSNTPVREVS</sequence>
<dbReference type="Pfam" id="PF00501">
    <property type="entry name" value="AMP-binding"/>
    <property type="match status" value="1"/>
</dbReference>
<dbReference type="InterPro" id="IPR000873">
    <property type="entry name" value="AMP-dep_synth/lig_dom"/>
</dbReference>
<dbReference type="InterPro" id="IPR050237">
    <property type="entry name" value="ATP-dep_AMP-bd_enzyme"/>
</dbReference>
<dbReference type="PROSITE" id="PS00455">
    <property type="entry name" value="AMP_BINDING"/>
    <property type="match status" value="1"/>
</dbReference>
<feature type="domain" description="AMP-dependent synthetase/ligase" evidence="1">
    <location>
        <begin position="23"/>
        <end position="377"/>
    </location>
</feature>
<dbReference type="InterPro" id="IPR045851">
    <property type="entry name" value="AMP-bd_C_sf"/>
</dbReference>
<dbReference type="EMBL" id="KP283531">
    <property type="protein sequence ID" value="AJF48238.1"/>
    <property type="molecule type" value="Genomic_DNA"/>
</dbReference>
<evidence type="ECO:0000259" key="1">
    <source>
        <dbReference type="Pfam" id="PF00501"/>
    </source>
</evidence>
<dbReference type="Gene3D" id="3.30.300.30">
    <property type="match status" value="1"/>
</dbReference>
<protein>
    <submittedName>
        <fullName evidence="3">Amide synthase</fullName>
    </submittedName>
</protein>
<dbReference type="InterPro" id="IPR025110">
    <property type="entry name" value="AMP-bd_C"/>
</dbReference>
<dbReference type="InterPro" id="IPR020845">
    <property type="entry name" value="AMP-binding_CS"/>
</dbReference>
<dbReference type="SUPFAM" id="SSF56801">
    <property type="entry name" value="Acetyl-CoA synthetase-like"/>
    <property type="match status" value="1"/>
</dbReference>
<dbReference type="GO" id="GO:0016877">
    <property type="term" value="F:ligase activity, forming carbon-sulfur bonds"/>
    <property type="evidence" value="ECO:0007669"/>
    <property type="project" value="UniProtKB-ARBA"/>
</dbReference>
<organism evidence="3">
    <name type="scientific">Streptomyces parvulus</name>
    <dbReference type="NCBI Taxonomy" id="146923"/>
    <lineage>
        <taxon>Bacteria</taxon>
        <taxon>Bacillati</taxon>
        <taxon>Actinomycetota</taxon>
        <taxon>Actinomycetes</taxon>
        <taxon>Kitasatosporales</taxon>
        <taxon>Streptomycetaceae</taxon>
        <taxon>Streptomyces</taxon>
    </lineage>
</organism>
<proteinExistence type="predicted"/>
<dbReference type="CDD" id="cd04433">
    <property type="entry name" value="AFD_class_I"/>
    <property type="match status" value="1"/>
</dbReference>
<dbReference type="Pfam" id="PF13193">
    <property type="entry name" value="AMP-binding_C"/>
    <property type="match status" value="1"/>
</dbReference>
<dbReference type="PANTHER" id="PTHR43767:SF7">
    <property type="entry name" value="MEDIUM_LONG-CHAIN-FATTY-ACID--COA LIGASE FADD8"/>
    <property type="match status" value="1"/>
</dbReference>
<accession>A0A0C4Y7J7</accession>
<evidence type="ECO:0000259" key="2">
    <source>
        <dbReference type="Pfam" id="PF13193"/>
    </source>
</evidence>
<dbReference type="InterPro" id="IPR042099">
    <property type="entry name" value="ANL_N_sf"/>
</dbReference>
<name>A0A0C4Y7J7_9ACTN</name>
<dbReference type="Gene3D" id="3.40.50.12780">
    <property type="entry name" value="N-terminal domain of ligase-like"/>
    <property type="match status" value="1"/>
</dbReference>